<evidence type="ECO:0000313" key="8">
    <source>
        <dbReference type="EMBL" id="GII94678.1"/>
    </source>
</evidence>
<feature type="transmembrane region" description="Helical" evidence="6">
    <location>
        <begin position="49"/>
        <end position="71"/>
    </location>
</feature>
<dbReference type="Proteomes" id="UP000606172">
    <property type="component" value="Unassembled WGS sequence"/>
</dbReference>
<evidence type="ECO:0000313" key="9">
    <source>
        <dbReference type="Proteomes" id="UP000606172"/>
    </source>
</evidence>
<comment type="subcellular location">
    <subcellularLocation>
        <location evidence="1">Membrane</location>
        <topology evidence="1">Multi-pass membrane protein</topology>
    </subcellularLocation>
</comment>
<keyword evidence="9" id="KW-1185">Reference proteome</keyword>
<evidence type="ECO:0000256" key="3">
    <source>
        <dbReference type="ARBA" id="ARBA00022692"/>
    </source>
</evidence>
<name>A0A919RIZ1_9ACTN</name>
<dbReference type="InterPro" id="IPR037185">
    <property type="entry name" value="EmrE-like"/>
</dbReference>
<feature type="transmembrane region" description="Helical" evidence="6">
    <location>
        <begin position="227"/>
        <end position="251"/>
    </location>
</feature>
<dbReference type="InterPro" id="IPR000620">
    <property type="entry name" value="EamA_dom"/>
</dbReference>
<feature type="transmembrane region" description="Helical" evidence="6">
    <location>
        <begin position="164"/>
        <end position="183"/>
    </location>
</feature>
<feature type="transmembrane region" description="Helical" evidence="6">
    <location>
        <begin position="137"/>
        <end position="158"/>
    </location>
</feature>
<gene>
    <name evidence="8" type="ORF">Ssi02_49090</name>
</gene>
<feature type="transmembrane region" description="Helical" evidence="6">
    <location>
        <begin position="195"/>
        <end position="215"/>
    </location>
</feature>
<keyword evidence="3 6" id="KW-0812">Transmembrane</keyword>
<feature type="domain" description="EamA" evidence="7">
    <location>
        <begin position="27"/>
        <end position="154"/>
    </location>
</feature>
<comment type="caution">
    <text evidence="8">The sequence shown here is derived from an EMBL/GenBank/DDBJ whole genome shotgun (WGS) entry which is preliminary data.</text>
</comment>
<dbReference type="PANTHER" id="PTHR32322:SF2">
    <property type="entry name" value="EAMA DOMAIN-CONTAINING PROTEIN"/>
    <property type="match status" value="1"/>
</dbReference>
<proteinExistence type="inferred from homology"/>
<keyword evidence="4 6" id="KW-1133">Transmembrane helix</keyword>
<feature type="transmembrane region" description="Helical" evidence="6">
    <location>
        <begin position="21"/>
        <end position="43"/>
    </location>
</feature>
<protein>
    <submittedName>
        <fullName evidence="8">Drug/metabolite exporter YedA</fullName>
    </submittedName>
</protein>
<feature type="domain" description="EamA" evidence="7">
    <location>
        <begin position="165"/>
        <end position="301"/>
    </location>
</feature>
<organism evidence="8 9">
    <name type="scientific">Sinosporangium siamense</name>
    <dbReference type="NCBI Taxonomy" id="1367973"/>
    <lineage>
        <taxon>Bacteria</taxon>
        <taxon>Bacillati</taxon>
        <taxon>Actinomycetota</taxon>
        <taxon>Actinomycetes</taxon>
        <taxon>Streptosporangiales</taxon>
        <taxon>Streptosporangiaceae</taxon>
        <taxon>Sinosporangium</taxon>
    </lineage>
</organism>
<dbReference type="AlphaFoldDB" id="A0A919RIZ1"/>
<feature type="transmembrane region" description="Helical" evidence="6">
    <location>
        <begin position="258"/>
        <end position="278"/>
    </location>
</feature>
<dbReference type="Pfam" id="PF00892">
    <property type="entry name" value="EamA"/>
    <property type="match status" value="2"/>
</dbReference>
<dbReference type="InterPro" id="IPR050638">
    <property type="entry name" value="AA-Vitamin_Transporters"/>
</dbReference>
<dbReference type="PANTHER" id="PTHR32322">
    <property type="entry name" value="INNER MEMBRANE TRANSPORTER"/>
    <property type="match status" value="1"/>
</dbReference>
<comment type="similarity">
    <text evidence="2">Belongs to the EamA transporter family.</text>
</comment>
<dbReference type="EMBL" id="BOOW01000030">
    <property type="protein sequence ID" value="GII94678.1"/>
    <property type="molecule type" value="Genomic_DNA"/>
</dbReference>
<feature type="transmembrane region" description="Helical" evidence="6">
    <location>
        <begin position="83"/>
        <end position="104"/>
    </location>
</feature>
<evidence type="ECO:0000256" key="4">
    <source>
        <dbReference type="ARBA" id="ARBA00022989"/>
    </source>
</evidence>
<dbReference type="SUPFAM" id="SSF103481">
    <property type="entry name" value="Multidrug resistance efflux transporter EmrE"/>
    <property type="match status" value="2"/>
</dbReference>
<evidence type="ECO:0000256" key="6">
    <source>
        <dbReference type="SAM" id="Phobius"/>
    </source>
</evidence>
<sequence length="325" mass="33732">MPDIVMTMGPDTTDTPRSWQIWGALTIVYIVWGSTYLGIMVVIETIPPMLGGAMRFTIAGLLLVGFLLLRHGRSALTMNRRQFGGAALVGLLLLAGGNGMVAVAQQHISSGMAALLVASIPLLLVVMRVMARDRPSLLTTVGVLIGFSGVALLALTGGTGDDDGIGVVVILLASVSWALGSFLSGRMPMPSSPLAASAVEMVVGGLAMIVVGAAVGERLDLASVSGASWTALAYLIGAGSLIAYTSYIWLLQNAPISLVATYAYVNPVVAVILGMLILNETLTTQMVLGGLVIVVGVALVVSTERTRRRPAAAAPVKRQEELSHS</sequence>
<dbReference type="Gene3D" id="1.10.3730.20">
    <property type="match status" value="1"/>
</dbReference>
<evidence type="ECO:0000256" key="5">
    <source>
        <dbReference type="ARBA" id="ARBA00023136"/>
    </source>
</evidence>
<accession>A0A919RIZ1</accession>
<evidence type="ECO:0000256" key="2">
    <source>
        <dbReference type="ARBA" id="ARBA00007362"/>
    </source>
</evidence>
<keyword evidence="5 6" id="KW-0472">Membrane</keyword>
<dbReference type="GO" id="GO:0016020">
    <property type="term" value="C:membrane"/>
    <property type="evidence" value="ECO:0007669"/>
    <property type="project" value="UniProtKB-SubCell"/>
</dbReference>
<feature type="transmembrane region" description="Helical" evidence="6">
    <location>
        <begin position="284"/>
        <end position="301"/>
    </location>
</feature>
<reference evidence="8" key="1">
    <citation type="submission" date="2021-01" db="EMBL/GenBank/DDBJ databases">
        <title>Whole genome shotgun sequence of Sinosporangium siamense NBRC 109515.</title>
        <authorList>
            <person name="Komaki H."/>
            <person name="Tamura T."/>
        </authorList>
    </citation>
    <scope>NUCLEOTIDE SEQUENCE</scope>
    <source>
        <strain evidence="8">NBRC 109515</strain>
    </source>
</reference>
<evidence type="ECO:0000259" key="7">
    <source>
        <dbReference type="Pfam" id="PF00892"/>
    </source>
</evidence>
<evidence type="ECO:0000256" key="1">
    <source>
        <dbReference type="ARBA" id="ARBA00004141"/>
    </source>
</evidence>
<feature type="transmembrane region" description="Helical" evidence="6">
    <location>
        <begin position="110"/>
        <end position="130"/>
    </location>
</feature>